<dbReference type="Pfam" id="PF00566">
    <property type="entry name" value="RabGAP-TBC"/>
    <property type="match status" value="1"/>
</dbReference>
<dbReference type="InterPro" id="IPR036322">
    <property type="entry name" value="WD40_repeat_dom_sf"/>
</dbReference>
<feature type="coiled-coil region" evidence="12">
    <location>
        <begin position="861"/>
        <end position="888"/>
    </location>
</feature>
<keyword evidence="4" id="KW-0963">Cytoplasm</keyword>
<evidence type="ECO:0000256" key="7">
    <source>
        <dbReference type="ARBA" id="ARBA00022794"/>
    </source>
</evidence>
<evidence type="ECO:0000256" key="4">
    <source>
        <dbReference type="ARBA" id="ARBA00022490"/>
    </source>
</evidence>
<keyword evidence="14" id="KW-0472">Membrane</keyword>
<dbReference type="InterPro" id="IPR051570">
    <property type="entry name" value="TBC1_cilium_biogenesis"/>
</dbReference>
<dbReference type="PANTHER" id="PTHR19853:SF1">
    <property type="entry name" value="TBC1 DOMAIN FAMILY MEMBER 31"/>
    <property type="match status" value="1"/>
</dbReference>
<keyword evidence="6" id="KW-0677">Repeat</keyword>
<proteinExistence type="predicted"/>
<evidence type="ECO:0000259" key="15">
    <source>
        <dbReference type="PROSITE" id="PS50086"/>
    </source>
</evidence>
<evidence type="ECO:0000256" key="6">
    <source>
        <dbReference type="ARBA" id="ARBA00022737"/>
    </source>
</evidence>
<evidence type="ECO:0000256" key="10">
    <source>
        <dbReference type="ARBA" id="ARBA00023273"/>
    </source>
</evidence>
<dbReference type="PANTHER" id="PTHR19853">
    <property type="entry name" value="WD REPEAT CONTAINING PROTEIN 3 WDR3"/>
    <property type="match status" value="1"/>
</dbReference>
<evidence type="ECO:0000256" key="2">
    <source>
        <dbReference type="ARBA" id="ARBA00004607"/>
    </source>
</evidence>
<gene>
    <name evidence="16" type="ORF">CCR75_008940</name>
</gene>
<evidence type="ECO:0000256" key="11">
    <source>
        <dbReference type="ARBA" id="ARBA00034464"/>
    </source>
</evidence>
<keyword evidence="9" id="KW-0206">Cytoskeleton</keyword>
<evidence type="ECO:0000313" key="17">
    <source>
        <dbReference type="Proteomes" id="UP000294530"/>
    </source>
</evidence>
<comment type="subcellular location">
    <subcellularLocation>
        <location evidence="1">Cytoplasm</location>
        <location evidence="1">Cytoskeleton</location>
        <location evidence="1">Cilium basal body</location>
    </subcellularLocation>
    <subcellularLocation>
        <location evidence="2">Cytoplasm</location>
        <location evidence="2">Cytoskeleton</location>
        <location evidence="2">Microtubule organizing center</location>
        <location evidence="2">Centrosome</location>
        <location evidence="2">Centriolar satellite</location>
    </subcellularLocation>
</comment>
<reference evidence="16 17" key="1">
    <citation type="journal article" date="2021" name="Genome Biol.">
        <title>AFLAP: assembly-free linkage analysis pipeline using k-mers from genome sequencing data.</title>
        <authorList>
            <person name="Fletcher K."/>
            <person name="Zhang L."/>
            <person name="Gil J."/>
            <person name="Han R."/>
            <person name="Cavanaugh K."/>
            <person name="Michelmore R."/>
        </authorList>
    </citation>
    <scope>NUCLEOTIDE SEQUENCE [LARGE SCALE GENOMIC DNA]</scope>
    <source>
        <strain evidence="16 17">SF5</strain>
    </source>
</reference>
<dbReference type="GO" id="GO:0034451">
    <property type="term" value="C:centriolar satellite"/>
    <property type="evidence" value="ECO:0007669"/>
    <property type="project" value="UniProtKB-SubCell"/>
</dbReference>
<comment type="caution">
    <text evidence="16">The sequence shown here is derived from an EMBL/GenBank/DDBJ whole genome shotgun (WGS) entry which is preliminary data.</text>
</comment>
<keyword evidence="17" id="KW-1185">Reference proteome</keyword>
<dbReference type="GO" id="GO:0060271">
    <property type="term" value="P:cilium assembly"/>
    <property type="evidence" value="ECO:0007669"/>
    <property type="project" value="TreeGrafter"/>
</dbReference>
<feature type="coiled-coil region" evidence="12">
    <location>
        <begin position="778"/>
        <end position="812"/>
    </location>
</feature>
<evidence type="ECO:0000256" key="9">
    <source>
        <dbReference type="ARBA" id="ARBA00023212"/>
    </source>
</evidence>
<organism evidence="16 17">
    <name type="scientific">Bremia lactucae</name>
    <name type="common">Lettuce downy mildew</name>
    <dbReference type="NCBI Taxonomy" id="4779"/>
    <lineage>
        <taxon>Eukaryota</taxon>
        <taxon>Sar</taxon>
        <taxon>Stramenopiles</taxon>
        <taxon>Oomycota</taxon>
        <taxon>Peronosporomycetes</taxon>
        <taxon>Peronosporales</taxon>
        <taxon>Peronosporaceae</taxon>
        <taxon>Bremia</taxon>
    </lineage>
</organism>
<keyword evidence="10" id="KW-0966">Cell projection</keyword>
<dbReference type="InterPro" id="IPR001680">
    <property type="entry name" value="WD40_rpt"/>
</dbReference>
<dbReference type="EMBL" id="SHOA02000001">
    <property type="protein sequence ID" value="TDH72853.1"/>
    <property type="molecule type" value="Genomic_DNA"/>
</dbReference>
<comment type="function">
    <text evidence="11">Molecular adapter which is involved in cilium biogenesis. Part of a functional complex including OFD1 a centriolar protein involved in cilium assembly. Could regulate the cAMP-dependent phosphorylation of OFD1, and its subsequent ubiquitination by PJA2 which ultimately leads to its proteasomal degradation.</text>
</comment>
<accession>A0A976IJD8</accession>
<evidence type="ECO:0000256" key="5">
    <source>
        <dbReference type="ARBA" id="ARBA00022574"/>
    </source>
</evidence>
<evidence type="ECO:0000256" key="1">
    <source>
        <dbReference type="ARBA" id="ARBA00004120"/>
    </source>
</evidence>
<name>A0A976IJD8_BRELC</name>
<dbReference type="InterPro" id="IPR015943">
    <property type="entry name" value="WD40/YVTN_repeat-like_dom_sf"/>
</dbReference>
<feature type="transmembrane region" description="Helical" evidence="14">
    <location>
        <begin position="557"/>
        <end position="578"/>
    </location>
</feature>
<evidence type="ECO:0000313" key="16">
    <source>
        <dbReference type="EMBL" id="TDH72853.1"/>
    </source>
</evidence>
<dbReference type="InterPro" id="IPR035969">
    <property type="entry name" value="Rab-GAP_TBC_sf"/>
</dbReference>
<evidence type="ECO:0000256" key="8">
    <source>
        <dbReference type="ARBA" id="ARBA00023054"/>
    </source>
</evidence>
<dbReference type="KEGG" id="blac:94352658"/>
<dbReference type="SUPFAM" id="SSF50978">
    <property type="entry name" value="WD40 repeat-like"/>
    <property type="match status" value="1"/>
</dbReference>
<keyword evidence="5" id="KW-0853">WD repeat</keyword>
<feature type="domain" description="Rab-GAP TBC" evidence="15">
    <location>
        <begin position="497"/>
        <end position="672"/>
    </location>
</feature>
<dbReference type="InterPro" id="IPR000195">
    <property type="entry name" value="Rab-GAP-TBC_dom"/>
</dbReference>
<dbReference type="Proteomes" id="UP000294530">
    <property type="component" value="Unassembled WGS sequence"/>
</dbReference>
<evidence type="ECO:0000256" key="12">
    <source>
        <dbReference type="SAM" id="Coils"/>
    </source>
</evidence>
<evidence type="ECO:0000256" key="14">
    <source>
        <dbReference type="SAM" id="Phobius"/>
    </source>
</evidence>
<dbReference type="Gene3D" id="1.10.472.80">
    <property type="entry name" value="Ypt/Rab-GAP domain of gyp1p, domain 3"/>
    <property type="match status" value="1"/>
</dbReference>
<dbReference type="SMART" id="SM00320">
    <property type="entry name" value="WD40"/>
    <property type="match status" value="6"/>
</dbReference>
<dbReference type="RefSeq" id="XP_067822352.1">
    <property type="nucleotide sequence ID" value="XM_067966987.1"/>
</dbReference>
<keyword evidence="14" id="KW-1133">Transmembrane helix</keyword>
<keyword evidence="14" id="KW-0812">Transmembrane</keyword>
<sequence>MVQTLALRAAQNGVIWPRRPLVSSKGLLSCVRNIPINSYDKRPTTFRTVAFNSSGELLAAADERGRIFVFFVTMNRYSLVQHLGVPIISCCFNPKRKTELLVTCEDETVRCIDVQSQTLISTLRGHRMPARRLSFQKSGKLALTASHDAVILWDTKDWSRYRVLNAGPGVEEAVFVASEDLVAVCFQDNAIMIWELETLALQYKFSLPAEEQSVGLQKIAVSDNNQVLVASGRAPCIYVWDFYSQTMIRIIELPAPIKQVVYHAFLPGCKTVVSILADNGKLFFLDVAAKNPQIQLDISHQGRSISAFDIECHGRYLAACTSDGFLLLYDMAVARETAARAHKQWKGEGPVEYAQLRTRSGLQHMKSLTLDPTREFNREFPEQGRPVPSKLIDSLFGEYSRRNSGAPKRSHGDITAAVHRELTPVQSTNAERARFHATKGPFTMPYSKDKERESLIRRKKVRARRKRSLASPLAELTPGEIEVNRTRLVGSLKINGKFPKKYRVLVWRFLLRLPKNEDAFRSLVAKGKHPNFARLKDHYPLQDSRTFRRLHRILSAIAYYCPAFGVVSYLPAVVYPFVKIFRQNDLAAFEASVSVLIHWCDNFLISLPYPPVFAMSAIETDLARRDSQLFDHFTRYQVTSETYAWTLLKTVFTEVLSENEWMCVWDHFFAYSDTPQLIYVAVLAYLSYYRTALLAARDRISIEQFFHQQNAIDIQKFVRLVMKLSEQVNLKEFTLSGGLDQPKSEFKNYRPLPKGLYPAYAHYPQSAVEFLINERSRIALEEAVLADKQHRFDQIEEETRKLKAEHEKWMKERNIVLDAEECRQKEVTAAEKERILLSKTLDYETQKRRLDRLSNMETFANETLKEATKRLLKEYQRLESILAMYKERVEFELLSRKREENLAQVELKTSDRVRCIQKQHEMEKRLSQLRTEFECRLKQQELEYMRRIESWKKNDEEHSRKIKLELRRREARTHKNHEKRIRQEYENKVLEQHLAKDEELLSLEATLRAHQREHEDRGKLDDKVSINANDIRQHADLTDIRAQSHLNGHFSDHTSKNSYHEAAPLRDRRNYSPCSYDSQDIFESGRNEAPTRWNTLSNEGLSGGEIENKNSSFPRSSDSVSSEGAICLTMQGPPSTDSSMSSASVLLPRTMKEASKLEKGLGNVSSMSSSDQSFEDHARGIIANAEENLSYWQGSRSFDKNVGMADDKAMKVSDTESEISPRHVRTFSQAVNEATQSIQDVSRILTGSDEKLTTLAASEILQLKLDDPLSSNHIQVLSEDRSEAIDEFDSLNESDHKSSSPRHVSNLSLLQGQSASTSQITLEHSETKSEGSVSPRAALRSSIQDQDSTSTLLPAAKTLLSVTDPNEALNIDSDSDSDQAMDALQQSIAELEKRLGIRFNDLSDDEEEDEIIEDELC</sequence>
<feature type="region of interest" description="Disordered" evidence="13">
    <location>
        <begin position="1090"/>
        <end position="1120"/>
    </location>
</feature>
<dbReference type="OrthoDB" id="5578278at2759"/>
<protein>
    <recommendedName>
        <fullName evidence="3">TBC1 domain family member 31</fullName>
    </recommendedName>
</protein>
<dbReference type="PROSITE" id="PS50086">
    <property type="entry name" value="TBC_RABGAP"/>
    <property type="match status" value="1"/>
</dbReference>
<evidence type="ECO:0000256" key="3">
    <source>
        <dbReference type="ARBA" id="ARBA00014199"/>
    </source>
</evidence>
<dbReference type="GeneID" id="94352658"/>
<evidence type="ECO:0000256" key="13">
    <source>
        <dbReference type="SAM" id="MobiDB-lite"/>
    </source>
</evidence>
<dbReference type="GO" id="GO:0036064">
    <property type="term" value="C:ciliary basal body"/>
    <property type="evidence" value="ECO:0007669"/>
    <property type="project" value="TreeGrafter"/>
</dbReference>
<feature type="compositionally biased region" description="Polar residues" evidence="13">
    <location>
        <begin position="1341"/>
        <end position="1350"/>
    </location>
</feature>
<keyword evidence="7" id="KW-0970">Cilium biogenesis/degradation</keyword>
<dbReference type="SUPFAM" id="SSF47923">
    <property type="entry name" value="Ypt/Rab-GAP domain of gyp1p"/>
    <property type="match status" value="2"/>
</dbReference>
<keyword evidence="8 12" id="KW-0175">Coiled coil</keyword>
<feature type="region of interest" description="Disordered" evidence="13">
    <location>
        <begin position="1315"/>
        <end position="1350"/>
    </location>
</feature>
<dbReference type="Gene3D" id="2.130.10.10">
    <property type="entry name" value="YVTN repeat-like/Quinoprotein amine dehydrogenase"/>
    <property type="match status" value="2"/>
</dbReference>
<feature type="compositionally biased region" description="Low complexity" evidence="13">
    <location>
        <begin position="1111"/>
        <end position="1120"/>
    </location>
</feature>